<feature type="non-terminal residue" evidence="2">
    <location>
        <position position="1"/>
    </location>
</feature>
<evidence type="ECO:0000313" key="2">
    <source>
        <dbReference type="EMBL" id="SVB35735.1"/>
    </source>
</evidence>
<gene>
    <name evidence="2" type="ORF">METZ01_LOCUS188589</name>
</gene>
<feature type="transmembrane region" description="Helical" evidence="1">
    <location>
        <begin position="16"/>
        <end position="34"/>
    </location>
</feature>
<keyword evidence="1" id="KW-0812">Transmembrane</keyword>
<feature type="non-terminal residue" evidence="2">
    <location>
        <position position="40"/>
    </location>
</feature>
<protein>
    <submittedName>
        <fullName evidence="2">Uncharacterized protein</fullName>
    </submittedName>
</protein>
<keyword evidence="1" id="KW-1133">Transmembrane helix</keyword>
<accession>A0A382DBU9</accession>
<sequence length="40" mass="4450">MMLKLTIKDILRQKSFGAIAVISGVLLGLVYYFLTLSSVF</sequence>
<organism evidence="2">
    <name type="scientific">marine metagenome</name>
    <dbReference type="NCBI Taxonomy" id="408172"/>
    <lineage>
        <taxon>unclassified sequences</taxon>
        <taxon>metagenomes</taxon>
        <taxon>ecological metagenomes</taxon>
    </lineage>
</organism>
<dbReference type="AlphaFoldDB" id="A0A382DBU9"/>
<reference evidence="2" key="1">
    <citation type="submission" date="2018-05" db="EMBL/GenBank/DDBJ databases">
        <authorList>
            <person name="Lanie J.A."/>
            <person name="Ng W.-L."/>
            <person name="Kazmierczak K.M."/>
            <person name="Andrzejewski T.M."/>
            <person name="Davidsen T.M."/>
            <person name="Wayne K.J."/>
            <person name="Tettelin H."/>
            <person name="Glass J.I."/>
            <person name="Rusch D."/>
            <person name="Podicherti R."/>
            <person name="Tsui H.-C.T."/>
            <person name="Winkler M.E."/>
        </authorList>
    </citation>
    <scope>NUCLEOTIDE SEQUENCE</scope>
</reference>
<evidence type="ECO:0000256" key="1">
    <source>
        <dbReference type="SAM" id="Phobius"/>
    </source>
</evidence>
<proteinExistence type="predicted"/>
<name>A0A382DBU9_9ZZZZ</name>
<keyword evidence="1" id="KW-0472">Membrane</keyword>
<dbReference type="EMBL" id="UINC01038557">
    <property type="protein sequence ID" value="SVB35735.1"/>
    <property type="molecule type" value="Genomic_DNA"/>
</dbReference>